<keyword evidence="1" id="KW-0862">Zinc</keyword>
<evidence type="ECO:0000256" key="1">
    <source>
        <dbReference type="PROSITE-ProRule" id="PRU00042"/>
    </source>
</evidence>
<dbReference type="InterPro" id="IPR013087">
    <property type="entry name" value="Znf_C2H2_type"/>
</dbReference>
<keyword evidence="2" id="KW-0732">Signal</keyword>
<proteinExistence type="predicted"/>
<accession>A0AAE0MRD0</accession>
<organism evidence="4 5">
    <name type="scientific">Neurospora tetraspora</name>
    <dbReference type="NCBI Taxonomy" id="94610"/>
    <lineage>
        <taxon>Eukaryota</taxon>
        <taxon>Fungi</taxon>
        <taxon>Dikarya</taxon>
        <taxon>Ascomycota</taxon>
        <taxon>Pezizomycotina</taxon>
        <taxon>Sordariomycetes</taxon>
        <taxon>Sordariomycetidae</taxon>
        <taxon>Sordariales</taxon>
        <taxon>Sordariaceae</taxon>
        <taxon>Neurospora</taxon>
    </lineage>
</organism>
<gene>
    <name evidence="4" type="ORF">B0H65DRAFT_590192</name>
</gene>
<sequence>MRTFTILSSLTVLAGLVKAADYGPCPYKENENCWEIMDNTACFLNPTSTEQIFTCIPGGKEGVCACYGCLGYTPVTELIRKEAACQGVNTDPPTPAPTVSGLAAQPPSGDLVLPTTTSTNYMQHGRQEYSHSDATSGALGLLVDQSVIDPALLHSAAVDLDMSSSYPYSLEEARALQTKHFERRLRRRSNRRHRSDPQPRSCPIKGCMFKALTKRDMQRHIDSLQHREDLGDLNAAGYTLSEETACSVVGCEAIFYRKDNLKRHMAKIHERGRGSLIYGEA</sequence>
<dbReference type="PROSITE" id="PS00028">
    <property type="entry name" value="ZINC_FINGER_C2H2_1"/>
    <property type="match status" value="1"/>
</dbReference>
<evidence type="ECO:0000256" key="2">
    <source>
        <dbReference type="SAM" id="SignalP"/>
    </source>
</evidence>
<keyword evidence="5" id="KW-1185">Reference proteome</keyword>
<evidence type="ECO:0000313" key="5">
    <source>
        <dbReference type="Proteomes" id="UP001278500"/>
    </source>
</evidence>
<dbReference type="SMART" id="SM00355">
    <property type="entry name" value="ZnF_C2H2"/>
    <property type="match status" value="2"/>
</dbReference>
<feature type="signal peptide" evidence="2">
    <location>
        <begin position="1"/>
        <end position="19"/>
    </location>
</feature>
<dbReference type="EMBL" id="JAUEPP010000005">
    <property type="protein sequence ID" value="KAK3343303.1"/>
    <property type="molecule type" value="Genomic_DNA"/>
</dbReference>
<name>A0AAE0MRD0_9PEZI</name>
<dbReference type="Gene3D" id="3.30.160.60">
    <property type="entry name" value="Classic Zinc Finger"/>
    <property type="match status" value="1"/>
</dbReference>
<reference evidence="4" key="2">
    <citation type="submission" date="2023-06" db="EMBL/GenBank/DDBJ databases">
        <authorList>
            <consortium name="Lawrence Berkeley National Laboratory"/>
            <person name="Haridas S."/>
            <person name="Hensen N."/>
            <person name="Bonometti L."/>
            <person name="Westerberg I."/>
            <person name="Brannstrom I.O."/>
            <person name="Guillou S."/>
            <person name="Cros-Aarteil S."/>
            <person name="Calhoun S."/>
            <person name="Kuo A."/>
            <person name="Mondo S."/>
            <person name="Pangilinan J."/>
            <person name="Riley R."/>
            <person name="Labutti K."/>
            <person name="Andreopoulos B."/>
            <person name="Lipzen A."/>
            <person name="Chen C."/>
            <person name="Yanf M."/>
            <person name="Daum C."/>
            <person name="Ng V."/>
            <person name="Clum A."/>
            <person name="Steindorff A."/>
            <person name="Ohm R."/>
            <person name="Martin F."/>
            <person name="Silar P."/>
            <person name="Natvig D."/>
            <person name="Lalanne C."/>
            <person name="Gautier V."/>
            <person name="Ament-Velasquez S.L."/>
            <person name="Kruys A."/>
            <person name="Hutchinson M.I."/>
            <person name="Powell A.J."/>
            <person name="Barry K."/>
            <person name="Miller A.N."/>
            <person name="Grigoriev I.V."/>
            <person name="Debuchy R."/>
            <person name="Gladieux P."/>
            <person name="Thoren M.H."/>
            <person name="Johannesson H."/>
        </authorList>
    </citation>
    <scope>NUCLEOTIDE SEQUENCE</scope>
    <source>
        <strain evidence="4">CBS 560.94</strain>
    </source>
</reference>
<dbReference type="PROSITE" id="PS50157">
    <property type="entry name" value="ZINC_FINGER_C2H2_2"/>
    <property type="match status" value="1"/>
</dbReference>
<comment type="caution">
    <text evidence="4">The sequence shown here is derived from an EMBL/GenBank/DDBJ whole genome shotgun (WGS) entry which is preliminary data.</text>
</comment>
<reference evidence="4" key="1">
    <citation type="journal article" date="2023" name="Mol. Phylogenet. Evol.">
        <title>Genome-scale phylogeny and comparative genomics of the fungal order Sordariales.</title>
        <authorList>
            <person name="Hensen N."/>
            <person name="Bonometti L."/>
            <person name="Westerberg I."/>
            <person name="Brannstrom I.O."/>
            <person name="Guillou S."/>
            <person name="Cros-Aarteil S."/>
            <person name="Calhoun S."/>
            <person name="Haridas S."/>
            <person name="Kuo A."/>
            <person name="Mondo S."/>
            <person name="Pangilinan J."/>
            <person name="Riley R."/>
            <person name="LaButti K."/>
            <person name="Andreopoulos B."/>
            <person name="Lipzen A."/>
            <person name="Chen C."/>
            <person name="Yan M."/>
            <person name="Daum C."/>
            <person name="Ng V."/>
            <person name="Clum A."/>
            <person name="Steindorff A."/>
            <person name="Ohm R.A."/>
            <person name="Martin F."/>
            <person name="Silar P."/>
            <person name="Natvig D.O."/>
            <person name="Lalanne C."/>
            <person name="Gautier V."/>
            <person name="Ament-Velasquez S.L."/>
            <person name="Kruys A."/>
            <person name="Hutchinson M.I."/>
            <person name="Powell A.J."/>
            <person name="Barry K."/>
            <person name="Miller A.N."/>
            <person name="Grigoriev I.V."/>
            <person name="Debuchy R."/>
            <person name="Gladieux P."/>
            <person name="Hiltunen Thoren M."/>
            <person name="Johannesson H."/>
        </authorList>
    </citation>
    <scope>NUCLEOTIDE SEQUENCE</scope>
    <source>
        <strain evidence="4">CBS 560.94</strain>
    </source>
</reference>
<dbReference type="AlphaFoldDB" id="A0AAE0MRD0"/>
<feature type="domain" description="C2H2-type" evidence="3">
    <location>
        <begin position="244"/>
        <end position="274"/>
    </location>
</feature>
<dbReference type="GeneID" id="87868220"/>
<keyword evidence="1" id="KW-0863">Zinc-finger</keyword>
<dbReference type="RefSeq" id="XP_062681096.1">
    <property type="nucleotide sequence ID" value="XM_062831066.1"/>
</dbReference>
<dbReference type="GO" id="GO:0008270">
    <property type="term" value="F:zinc ion binding"/>
    <property type="evidence" value="ECO:0007669"/>
    <property type="project" value="UniProtKB-KW"/>
</dbReference>
<dbReference type="Proteomes" id="UP001278500">
    <property type="component" value="Unassembled WGS sequence"/>
</dbReference>
<evidence type="ECO:0000313" key="4">
    <source>
        <dbReference type="EMBL" id="KAK3343303.1"/>
    </source>
</evidence>
<evidence type="ECO:0000259" key="3">
    <source>
        <dbReference type="PROSITE" id="PS50157"/>
    </source>
</evidence>
<protein>
    <recommendedName>
        <fullName evidence="3">C2H2-type domain-containing protein</fullName>
    </recommendedName>
</protein>
<feature type="chain" id="PRO_5042102644" description="C2H2-type domain-containing protein" evidence="2">
    <location>
        <begin position="20"/>
        <end position="281"/>
    </location>
</feature>
<keyword evidence="1" id="KW-0479">Metal-binding</keyword>